<feature type="region of interest" description="Disordered" evidence="1">
    <location>
        <begin position="93"/>
        <end position="114"/>
    </location>
</feature>
<sequence>MQSTGVRAFKALASKIHPQLPLNARESQQLLGLLTTSFRQHLDREYPASQLRDNQAAVQDGRGQPITPSDANAHRSSHSTANHHLESILTNPMFTTKPKRRSGSSPRAESAHTHTMRLRHVISDPLQWFEEKVAGGTANIVGATLCLESLRAPAYRDLNAGTRVLVLLKSVGLHKSEAFYKHQPFLQALAFVLVADGQQRLLWSILNVDPANILETTLLDHQDVARWKAYLLKHFVRAELSHPQGQDHAVALILAASSSGNFSGREVNLAVKVFTKHIYSYPFAGSVKDFDALLDLAKQWSAELNNLTYARLALRHPQQPSPQPGLEYLQKIHLSPEAVREMQKTRRQSLIQLSLDVARLLLAQGRFEDGAWVLEFAQNNFSEELDLSSETQPVLTTSEKARENELNNLRLLDGLALD</sequence>
<gene>
    <name evidence="2" type="ORF">H2201_006189</name>
</gene>
<comment type="caution">
    <text evidence="2">The sequence shown here is derived from an EMBL/GenBank/DDBJ whole genome shotgun (WGS) entry which is preliminary data.</text>
</comment>
<evidence type="ECO:0008006" key="4">
    <source>
        <dbReference type="Google" id="ProtNLM"/>
    </source>
</evidence>
<accession>A0ABQ9NMS6</accession>
<proteinExistence type="predicted"/>
<name>A0ABQ9NMS6_9PEZI</name>
<evidence type="ECO:0000256" key="1">
    <source>
        <dbReference type="SAM" id="MobiDB-lite"/>
    </source>
</evidence>
<dbReference type="Proteomes" id="UP001172684">
    <property type="component" value="Unassembled WGS sequence"/>
</dbReference>
<dbReference type="EMBL" id="JAPDRL010000051">
    <property type="protein sequence ID" value="KAJ9662258.1"/>
    <property type="molecule type" value="Genomic_DNA"/>
</dbReference>
<protein>
    <recommendedName>
        <fullName evidence="4">ELYS-like domain-containing protein</fullName>
    </recommendedName>
</protein>
<reference evidence="2" key="1">
    <citation type="submission" date="2022-10" db="EMBL/GenBank/DDBJ databases">
        <title>Culturing micro-colonial fungi from biological soil crusts in the Mojave desert and describing Neophaeococcomyces mojavensis, and introducing the new genera and species Taxawa tesnikishii.</title>
        <authorList>
            <person name="Kurbessoian T."/>
            <person name="Stajich J.E."/>
        </authorList>
    </citation>
    <scope>NUCLEOTIDE SEQUENCE</scope>
    <source>
        <strain evidence="2">TK_1</strain>
    </source>
</reference>
<keyword evidence="3" id="KW-1185">Reference proteome</keyword>
<organism evidence="2 3">
    <name type="scientific">Coniosporium apollinis</name>
    <dbReference type="NCBI Taxonomy" id="61459"/>
    <lineage>
        <taxon>Eukaryota</taxon>
        <taxon>Fungi</taxon>
        <taxon>Dikarya</taxon>
        <taxon>Ascomycota</taxon>
        <taxon>Pezizomycotina</taxon>
        <taxon>Dothideomycetes</taxon>
        <taxon>Dothideomycetes incertae sedis</taxon>
        <taxon>Coniosporium</taxon>
    </lineage>
</organism>
<feature type="region of interest" description="Disordered" evidence="1">
    <location>
        <begin position="49"/>
        <end position="80"/>
    </location>
</feature>
<evidence type="ECO:0000313" key="2">
    <source>
        <dbReference type="EMBL" id="KAJ9662258.1"/>
    </source>
</evidence>
<evidence type="ECO:0000313" key="3">
    <source>
        <dbReference type="Proteomes" id="UP001172684"/>
    </source>
</evidence>